<accession>D8SHU9</accession>
<dbReference type="InParanoid" id="D8SHU9"/>
<evidence type="ECO:0000313" key="4">
    <source>
        <dbReference type="Proteomes" id="UP000001514"/>
    </source>
</evidence>
<dbReference type="Gene3D" id="3.10.310.10">
    <property type="entry name" value="Diaminopimelate Epimerase, Chain A, domain 1"/>
    <property type="match status" value="2"/>
</dbReference>
<dbReference type="OMA" id="AHWTNLS"/>
<organism evidence="4">
    <name type="scientific">Selaginella moellendorffii</name>
    <name type="common">Spikemoss</name>
    <dbReference type="NCBI Taxonomy" id="88036"/>
    <lineage>
        <taxon>Eukaryota</taxon>
        <taxon>Viridiplantae</taxon>
        <taxon>Streptophyta</taxon>
        <taxon>Embryophyta</taxon>
        <taxon>Tracheophyta</taxon>
        <taxon>Lycopodiopsida</taxon>
        <taxon>Selaginellales</taxon>
        <taxon>Selaginellaceae</taxon>
        <taxon>Selaginella</taxon>
    </lineage>
</organism>
<name>D8SHU9_SELML</name>
<reference evidence="3 4" key="1">
    <citation type="journal article" date="2011" name="Science">
        <title>The Selaginella genome identifies genetic changes associated with the evolution of vascular plants.</title>
        <authorList>
            <person name="Banks J.A."/>
            <person name="Nishiyama T."/>
            <person name="Hasebe M."/>
            <person name="Bowman J.L."/>
            <person name="Gribskov M."/>
            <person name="dePamphilis C."/>
            <person name="Albert V.A."/>
            <person name="Aono N."/>
            <person name="Aoyama T."/>
            <person name="Ambrose B.A."/>
            <person name="Ashton N.W."/>
            <person name="Axtell M.J."/>
            <person name="Barker E."/>
            <person name="Barker M.S."/>
            <person name="Bennetzen J.L."/>
            <person name="Bonawitz N.D."/>
            <person name="Chapple C."/>
            <person name="Cheng C."/>
            <person name="Correa L.G."/>
            <person name="Dacre M."/>
            <person name="DeBarry J."/>
            <person name="Dreyer I."/>
            <person name="Elias M."/>
            <person name="Engstrom E.M."/>
            <person name="Estelle M."/>
            <person name="Feng L."/>
            <person name="Finet C."/>
            <person name="Floyd S.K."/>
            <person name="Frommer W.B."/>
            <person name="Fujita T."/>
            <person name="Gramzow L."/>
            <person name="Gutensohn M."/>
            <person name="Harholt J."/>
            <person name="Hattori M."/>
            <person name="Heyl A."/>
            <person name="Hirai T."/>
            <person name="Hiwatashi Y."/>
            <person name="Ishikawa M."/>
            <person name="Iwata M."/>
            <person name="Karol K.G."/>
            <person name="Koehler B."/>
            <person name="Kolukisaoglu U."/>
            <person name="Kubo M."/>
            <person name="Kurata T."/>
            <person name="Lalonde S."/>
            <person name="Li K."/>
            <person name="Li Y."/>
            <person name="Litt A."/>
            <person name="Lyons E."/>
            <person name="Manning G."/>
            <person name="Maruyama T."/>
            <person name="Michael T.P."/>
            <person name="Mikami K."/>
            <person name="Miyazaki S."/>
            <person name="Morinaga S."/>
            <person name="Murata T."/>
            <person name="Mueller-Roeber B."/>
            <person name="Nelson D.R."/>
            <person name="Obara M."/>
            <person name="Oguri Y."/>
            <person name="Olmstead R.G."/>
            <person name="Onodera N."/>
            <person name="Petersen B.L."/>
            <person name="Pils B."/>
            <person name="Prigge M."/>
            <person name="Rensing S.A."/>
            <person name="Riano-Pachon D.M."/>
            <person name="Roberts A.W."/>
            <person name="Sato Y."/>
            <person name="Scheller H.V."/>
            <person name="Schulz B."/>
            <person name="Schulz C."/>
            <person name="Shakirov E.V."/>
            <person name="Shibagaki N."/>
            <person name="Shinohara N."/>
            <person name="Shippen D.E."/>
            <person name="Soerensen I."/>
            <person name="Sotooka R."/>
            <person name="Sugimoto N."/>
            <person name="Sugita M."/>
            <person name="Sumikawa N."/>
            <person name="Tanurdzic M."/>
            <person name="Theissen G."/>
            <person name="Ulvskov P."/>
            <person name="Wakazuki S."/>
            <person name="Weng J.K."/>
            <person name="Willats W.W."/>
            <person name="Wipf D."/>
            <person name="Wolf P.G."/>
            <person name="Yang L."/>
            <person name="Zimmer A.D."/>
            <person name="Zhu Q."/>
            <person name="Mitros T."/>
            <person name="Hellsten U."/>
            <person name="Loque D."/>
            <person name="Otillar R."/>
            <person name="Salamov A."/>
            <person name="Schmutz J."/>
            <person name="Shapiro H."/>
            <person name="Lindquist E."/>
            <person name="Lucas S."/>
            <person name="Rokhsar D."/>
            <person name="Grigoriev I.V."/>
        </authorList>
    </citation>
    <scope>NUCLEOTIDE SEQUENCE [LARGE SCALE GENOMIC DNA]</scope>
</reference>
<dbReference type="GO" id="GO:0016853">
    <property type="term" value="F:isomerase activity"/>
    <property type="evidence" value="ECO:0000318"/>
    <property type="project" value="GO_Central"/>
</dbReference>
<dbReference type="EMBL" id="GL377620">
    <property type="protein sequence ID" value="EFJ16181.1"/>
    <property type="molecule type" value="Genomic_DNA"/>
</dbReference>
<dbReference type="HOGENOM" id="CLU_048756_2_1_1"/>
<dbReference type="PANTHER" id="PTHR13774">
    <property type="entry name" value="PHENAZINE BIOSYNTHESIS PROTEIN"/>
    <property type="match status" value="1"/>
</dbReference>
<dbReference type="InterPro" id="IPR003719">
    <property type="entry name" value="Phenazine_PhzF-like"/>
</dbReference>
<protein>
    <submittedName>
        <fullName evidence="3">Uncharacterized protein</fullName>
    </submittedName>
</protein>
<dbReference type="SUPFAM" id="SSF54506">
    <property type="entry name" value="Diaminopimelate epimerase-like"/>
    <property type="match status" value="1"/>
</dbReference>
<proteinExistence type="inferred from homology"/>
<gene>
    <name evidence="3" type="ORF">SELMODRAFT_179846</name>
</gene>
<dbReference type="Gramene" id="EFJ16181">
    <property type="protein sequence ID" value="EFJ16181"/>
    <property type="gene ID" value="SELMODRAFT_179846"/>
</dbReference>
<comment type="similarity">
    <text evidence="1">Belongs to the PhzF family.</text>
</comment>
<dbReference type="Pfam" id="PF02567">
    <property type="entry name" value="PhzC-PhzF"/>
    <property type="match status" value="1"/>
</dbReference>
<evidence type="ECO:0000256" key="1">
    <source>
        <dbReference type="ARBA" id="ARBA00008270"/>
    </source>
</evidence>
<evidence type="ECO:0000256" key="2">
    <source>
        <dbReference type="ARBA" id="ARBA00023235"/>
    </source>
</evidence>
<dbReference type="Proteomes" id="UP000001514">
    <property type="component" value="Unassembled WGS sequence"/>
</dbReference>
<evidence type="ECO:0000313" key="3">
    <source>
        <dbReference type="EMBL" id="EFJ16181.1"/>
    </source>
</evidence>
<dbReference type="AlphaFoldDB" id="D8SHU9"/>
<dbReference type="STRING" id="88036.D8SHU9"/>
<dbReference type="NCBIfam" id="TIGR00654">
    <property type="entry name" value="PhzF_family"/>
    <property type="match status" value="1"/>
</dbReference>
<sequence>MRDGKLPLDRNFGGLSPLLPSPLSLSLSDQVDAFTGEGLRGNPAAVCVLSCEADPMSMQRVATELNVSQTAFLVKNSSEEEISPFDYELRWFSPRCEVPLCGHGTLASAYYLFATKAVKGDLIRFNTKSGVLPARKIGTSSSESFQVELDFPVMTTSPCDNANFVLTETLGGASVVAVSTSGRGDLIAKLSSEEHVRGLKPDFDEVLACSDFGLLVTAKASAHSAYDFVSRFFAPRFAINEDPVCGSAHCALAPYWAKKLLKNTLSACQVSERGGKLDLQVNWESMRVLMRGEAVINYGYKEYPLNI</sequence>
<keyword evidence="2" id="KW-0413">Isomerase</keyword>
<dbReference type="PANTHER" id="PTHR13774:SF17">
    <property type="entry name" value="PHENAZINE BIOSYNTHESIS-LIKE DOMAIN-CONTAINING PROTEIN"/>
    <property type="match status" value="1"/>
</dbReference>
<dbReference type="GO" id="GO:0005737">
    <property type="term" value="C:cytoplasm"/>
    <property type="evidence" value="ECO:0000318"/>
    <property type="project" value="GO_Central"/>
</dbReference>
<dbReference type="KEGG" id="smo:SELMODRAFT_179846"/>
<dbReference type="PIRSF" id="PIRSF016184">
    <property type="entry name" value="PhzC_PhzF"/>
    <property type="match status" value="1"/>
</dbReference>
<dbReference type="FunCoup" id="D8SHU9">
    <property type="interactions" value="1179"/>
</dbReference>
<keyword evidence="4" id="KW-1185">Reference proteome</keyword>
<dbReference type="eggNOG" id="KOG3033">
    <property type="taxonomic scope" value="Eukaryota"/>
</dbReference>